<dbReference type="EMBL" id="CADCTT010000260">
    <property type="protein sequence ID" value="CAA9314990.1"/>
    <property type="molecule type" value="Genomic_DNA"/>
</dbReference>
<accession>A0A6J4KUA3</accession>
<evidence type="ECO:0000256" key="1">
    <source>
        <dbReference type="SAM" id="MobiDB-lite"/>
    </source>
</evidence>
<feature type="compositionally biased region" description="Basic and acidic residues" evidence="1">
    <location>
        <begin position="195"/>
        <end position="207"/>
    </location>
</feature>
<feature type="region of interest" description="Disordered" evidence="1">
    <location>
        <begin position="113"/>
        <end position="142"/>
    </location>
</feature>
<proteinExistence type="predicted"/>
<sequence length="327" mass="35581">GRDRDRDGVLSGTPARPGDRHCPRRGPRSRQVTHSGQPADRLPVPRAVPRAVRPLRPGPDPLRSVDQPARVGLPPARQALRRPGELRRPVQPRDDHRWTVLAVDARHGHLHRADPAAAGRPPLAHRRAAGPQVPRPRLLPGGHLRAVRPRCRRHRHPVALPARPERRRAGVLPGPGRHRQPALAHRHPVGVGSARHPDDLVDARVQHGDLPGRPAGHLARAVRSGRDGRGQRRPAVPQRHSAGPAADHGLRGHDHAAGVCQPLRPVLHHHPGSARRGDAVRDHADLRGGPGPLQHGHLGGDEHHPDPVPAADQPGHALLQPREEREV</sequence>
<organism evidence="2">
    <name type="scientific">uncultured Friedmanniella sp</name>
    <dbReference type="NCBI Taxonomy" id="335381"/>
    <lineage>
        <taxon>Bacteria</taxon>
        <taxon>Bacillati</taxon>
        <taxon>Actinomycetota</taxon>
        <taxon>Actinomycetes</taxon>
        <taxon>Propionibacteriales</taxon>
        <taxon>Nocardioidaceae</taxon>
        <taxon>Friedmanniella</taxon>
        <taxon>environmental samples</taxon>
    </lineage>
</organism>
<feature type="non-terminal residue" evidence="2">
    <location>
        <position position="1"/>
    </location>
</feature>
<feature type="non-terminal residue" evidence="2">
    <location>
        <position position="327"/>
    </location>
</feature>
<feature type="region of interest" description="Disordered" evidence="1">
    <location>
        <begin position="1"/>
        <end position="93"/>
    </location>
</feature>
<reference evidence="2" key="1">
    <citation type="submission" date="2020-02" db="EMBL/GenBank/DDBJ databases">
        <authorList>
            <person name="Meier V. D."/>
        </authorList>
    </citation>
    <scope>NUCLEOTIDE SEQUENCE</scope>
    <source>
        <strain evidence="2">AVDCRST_MAG61</strain>
    </source>
</reference>
<feature type="region of interest" description="Disordered" evidence="1">
    <location>
        <begin position="167"/>
        <end position="327"/>
    </location>
</feature>
<gene>
    <name evidence="2" type="ORF">AVDCRST_MAG61-1957</name>
</gene>
<protein>
    <submittedName>
        <fullName evidence="2">ABC transporter, permease protein 1 (Cluster 1, maltose/g3p/polyamine/iron)</fullName>
    </submittedName>
</protein>
<feature type="compositionally biased region" description="Basic and acidic residues" evidence="1">
    <location>
        <begin position="82"/>
        <end position="93"/>
    </location>
</feature>
<feature type="compositionally biased region" description="Basic residues" evidence="1">
    <location>
        <begin position="176"/>
        <end position="188"/>
    </location>
</feature>
<feature type="compositionally biased region" description="Low complexity" evidence="1">
    <location>
        <begin position="41"/>
        <end position="55"/>
    </location>
</feature>
<feature type="compositionally biased region" description="Basic and acidic residues" evidence="1">
    <location>
        <begin position="275"/>
        <end position="286"/>
    </location>
</feature>
<name>A0A6J4KUA3_9ACTN</name>
<evidence type="ECO:0000313" key="2">
    <source>
        <dbReference type="EMBL" id="CAA9314990.1"/>
    </source>
</evidence>
<dbReference type="AlphaFoldDB" id="A0A6J4KUA3"/>